<dbReference type="Proteomes" id="UP000601789">
    <property type="component" value="Unassembled WGS sequence"/>
</dbReference>
<keyword evidence="3" id="KW-1185">Reference proteome</keyword>
<sequence>MSQRRRSATKPASIRLIRPALVSFSGGRTSGYMLYLLLQAHDGKLPSNAHVVFANTGKERTETLDFVCECGKRWGVHIHWLERSETTAGFTEVTYETASRSGEPFQALIDRKKRLPNWRERWCTQLLKVQPMIDFMAAKGYAVGEYDDVIGLRYDEGMRIIKGFDNAYATGRRVNYPLAQKKITVSDVHRFWTAQPFDLQLAPWQGNCDLCFLKGPKIRQRIIQEKPQIAEWWAANETPEKGRNLRGWWSNKSSVRQLSALASASAENSAAPGDEHDVECGLHCGYEIEENEAA</sequence>
<comment type="caution">
    <text evidence="2">The sequence shown here is derived from an EMBL/GenBank/DDBJ whole genome shotgun (WGS) entry which is preliminary data.</text>
</comment>
<evidence type="ECO:0000259" key="1">
    <source>
        <dbReference type="Pfam" id="PF01507"/>
    </source>
</evidence>
<dbReference type="Gene3D" id="3.40.50.620">
    <property type="entry name" value="HUPs"/>
    <property type="match status" value="1"/>
</dbReference>
<feature type="domain" description="Phosphoadenosine phosphosulphate reductase" evidence="1">
    <location>
        <begin position="21"/>
        <end position="142"/>
    </location>
</feature>
<dbReference type="InterPro" id="IPR014729">
    <property type="entry name" value="Rossmann-like_a/b/a_fold"/>
</dbReference>
<accession>A0ABS0SJ29</accession>
<dbReference type="EMBL" id="JADGMQ010000019">
    <property type="protein sequence ID" value="MBI1622637.1"/>
    <property type="molecule type" value="Genomic_DNA"/>
</dbReference>
<name>A0ABS0SJ29_9HYPH</name>
<reference evidence="2 3" key="1">
    <citation type="submission" date="2020-10" db="EMBL/GenBank/DDBJ databases">
        <title>Aquamicrobium zhengzhouensis sp. nov., a exopolysaccharide producing bacterium isolated from farmland soil.</title>
        <authorList>
            <person name="Wang X."/>
        </authorList>
    </citation>
    <scope>NUCLEOTIDE SEQUENCE [LARGE SCALE GENOMIC DNA]</scope>
    <source>
        <strain evidence="3">cd-1</strain>
    </source>
</reference>
<dbReference type="InterPro" id="IPR002500">
    <property type="entry name" value="PAPS_reduct_dom"/>
</dbReference>
<dbReference type="SUPFAM" id="SSF52402">
    <property type="entry name" value="Adenine nucleotide alpha hydrolases-like"/>
    <property type="match status" value="1"/>
</dbReference>
<gene>
    <name evidence="2" type="ORF">IOD40_18435</name>
</gene>
<organism evidence="2 3">
    <name type="scientific">Aquamicrobium zhengzhouense</name>
    <dbReference type="NCBI Taxonomy" id="2781738"/>
    <lineage>
        <taxon>Bacteria</taxon>
        <taxon>Pseudomonadati</taxon>
        <taxon>Pseudomonadota</taxon>
        <taxon>Alphaproteobacteria</taxon>
        <taxon>Hyphomicrobiales</taxon>
        <taxon>Phyllobacteriaceae</taxon>
        <taxon>Aquamicrobium</taxon>
    </lineage>
</organism>
<dbReference type="RefSeq" id="WP_198478170.1">
    <property type="nucleotide sequence ID" value="NZ_JADGMQ010000019.1"/>
</dbReference>
<protein>
    <submittedName>
        <fullName evidence="2">Phosphoadenosine phosphosulfate reductase family protein</fullName>
    </submittedName>
</protein>
<proteinExistence type="predicted"/>
<evidence type="ECO:0000313" key="2">
    <source>
        <dbReference type="EMBL" id="MBI1622637.1"/>
    </source>
</evidence>
<evidence type="ECO:0000313" key="3">
    <source>
        <dbReference type="Proteomes" id="UP000601789"/>
    </source>
</evidence>
<dbReference type="Pfam" id="PF01507">
    <property type="entry name" value="PAPS_reduct"/>
    <property type="match status" value="1"/>
</dbReference>